<evidence type="ECO:0000259" key="7">
    <source>
        <dbReference type="PROSITE" id="PS50930"/>
    </source>
</evidence>
<keyword evidence="3" id="KW-0010">Activator</keyword>
<dbReference type="InterPro" id="IPR046947">
    <property type="entry name" value="LytR-like"/>
</dbReference>
<dbReference type="InterPro" id="IPR011006">
    <property type="entry name" value="CheY-like_superfamily"/>
</dbReference>
<dbReference type="Gene3D" id="2.40.50.1020">
    <property type="entry name" value="LytTr DNA-binding domain"/>
    <property type="match status" value="1"/>
</dbReference>
<keyword evidence="5" id="KW-0597">Phosphoprotein</keyword>
<evidence type="ECO:0000256" key="2">
    <source>
        <dbReference type="ARBA" id="ARBA00023012"/>
    </source>
</evidence>
<organism evidence="8 9">
    <name type="scientific">Lactiplantibacillus mudanjiangensis</name>
    <dbReference type="NCBI Taxonomy" id="1296538"/>
    <lineage>
        <taxon>Bacteria</taxon>
        <taxon>Bacillati</taxon>
        <taxon>Bacillota</taxon>
        <taxon>Bacilli</taxon>
        <taxon>Lactobacillales</taxon>
        <taxon>Lactobacillaceae</taxon>
        <taxon>Lactiplantibacillus</taxon>
    </lineage>
</organism>
<dbReference type="PROSITE" id="PS50110">
    <property type="entry name" value="RESPONSE_REGULATORY"/>
    <property type="match status" value="1"/>
</dbReference>
<dbReference type="RefSeq" id="WP_130851407.1">
    <property type="nucleotide sequence ID" value="NZ_UYIG01000024.1"/>
</dbReference>
<dbReference type="AlphaFoldDB" id="A0A660DV23"/>
<dbReference type="GO" id="GO:0000156">
    <property type="term" value="F:phosphorelay response regulator activity"/>
    <property type="evidence" value="ECO:0007669"/>
    <property type="project" value="InterPro"/>
</dbReference>
<protein>
    <submittedName>
        <fullName evidence="8">DNA-binding response regulator [Lactobacillus sp.]</fullName>
    </submittedName>
</protein>
<dbReference type="SUPFAM" id="SSF52172">
    <property type="entry name" value="CheY-like"/>
    <property type="match status" value="1"/>
</dbReference>
<dbReference type="GO" id="GO:0003677">
    <property type="term" value="F:DNA binding"/>
    <property type="evidence" value="ECO:0007669"/>
    <property type="project" value="UniProtKB-KW"/>
</dbReference>
<dbReference type="InterPro" id="IPR001789">
    <property type="entry name" value="Sig_transdc_resp-reg_receiver"/>
</dbReference>
<evidence type="ECO:0000313" key="9">
    <source>
        <dbReference type="Proteomes" id="UP000289996"/>
    </source>
</evidence>
<keyword evidence="1" id="KW-0963">Cytoplasm</keyword>
<evidence type="ECO:0000256" key="4">
    <source>
        <dbReference type="ARBA" id="ARBA00037164"/>
    </source>
</evidence>
<evidence type="ECO:0000256" key="3">
    <source>
        <dbReference type="ARBA" id="ARBA00023159"/>
    </source>
</evidence>
<dbReference type="Pfam" id="PF04397">
    <property type="entry name" value="LytTR"/>
    <property type="match status" value="1"/>
</dbReference>
<dbReference type="PROSITE" id="PS50930">
    <property type="entry name" value="HTH_LYTTR"/>
    <property type="match status" value="1"/>
</dbReference>
<evidence type="ECO:0000256" key="5">
    <source>
        <dbReference type="PROSITE-ProRule" id="PRU00169"/>
    </source>
</evidence>
<name>A0A660DV23_9LACO</name>
<evidence type="ECO:0000313" key="8">
    <source>
        <dbReference type="EMBL" id="VDG27454.1"/>
    </source>
</evidence>
<dbReference type="SMART" id="SM00850">
    <property type="entry name" value="LytTR"/>
    <property type="match status" value="1"/>
</dbReference>
<sequence>MYPIVMCEDNPTQLSQITTIVKNYVLFHDEDFKFGLSTSDPQECLAYVNKEQPQNGIYLLDIDLNAQIDGIELAAKIRVKDVQAKLIFITTHDELAPATLKHQLEALGFISKDQSVEKLRDELIDNLNLARARSIAAAQERQQNFSFTVGSRIYNLNLQDVLLLTPSDIPHRISLYARSGEYEFYGKLQTVEKKTPELFRCSKSALINVSNIESYDVKTRMIYFSNGMNCKCSLTKVKELKRRLKLV</sequence>
<comment type="function">
    <text evidence="4">Required for high-level post-exponential phase expression of a series of secreted proteins.</text>
</comment>
<dbReference type="EMBL" id="UYIG01000024">
    <property type="protein sequence ID" value="VDG27454.1"/>
    <property type="molecule type" value="Genomic_DNA"/>
</dbReference>
<proteinExistence type="predicted"/>
<dbReference type="Pfam" id="PF00072">
    <property type="entry name" value="Response_reg"/>
    <property type="match status" value="1"/>
</dbReference>
<dbReference type="Gene3D" id="3.40.50.2300">
    <property type="match status" value="1"/>
</dbReference>
<gene>
    <name evidence="8" type="ORF">MUDAN_MDHGFNIF_02317</name>
</gene>
<accession>A0A660DV23</accession>
<evidence type="ECO:0000256" key="1">
    <source>
        <dbReference type="ARBA" id="ARBA00022490"/>
    </source>
</evidence>
<keyword evidence="2" id="KW-0902">Two-component regulatory system</keyword>
<dbReference type="OrthoDB" id="9809318at2"/>
<dbReference type="PANTHER" id="PTHR37299">
    <property type="entry name" value="TRANSCRIPTIONAL REGULATOR-RELATED"/>
    <property type="match status" value="1"/>
</dbReference>
<reference evidence="8 9" key="1">
    <citation type="submission" date="2018-11" db="EMBL/GenBank/DDBJ databases">
        <authorList>
            <person name="Wuyts S."/>
        </authorList>
    </citation>
    <scope>NUCLEOTIDE SEQUENCE [LARGE SCALE GENOMIC DNA]</scope>
    <source>
        <strain evidence="8">Lactobacillus mudanjiangensis AMBF249</strain>
    </source>
</reference>
<dbReference type="PANTHER" id="PTHR37299:SF3">
    <property type="entry name" value="STAGE 0 SPORULATION PROTEIN A HOMOLOG"/>
    <property type="match status" value="1"/>
</dbReference>
<dbReference type="Proteomes" id="UP000289996">
    <property type="component" value="Unassembled WGS sequence"/>
</dbReference>
<keyword evidence="8" id="KW-0238">DNA-binding</keyword>
<feature type="domain" description="HTH LytTR-type" evidence="7">
    <location>
        <begin position="145"/>
        <end position="246"/>
    </location>
</feature>
<dbReference type="SMART" id="SM00448">
    <property type="entry name" value="REC"/>
    <property type="match status" value="1"/>
</dbReference>
<dbReference type="InterPro" id="IPR007492">
    <property type="entry name" value="LytTR_DNA-bd_dom"/>
</dbReference>
<evidence type="ECO:0000259" key="6">
    <source>
        <dbReference type="PROSITE" id="PS50110"/>
    </source>
</evidence>
<feature type="domain" description="Response regulatory" evidence="6">
    <location>
        <begin position="3"/>
        <end position="127"/>
    </location>
</feature>
<feature type="modified residue" description="4-aspartylphosphate" evidence="5">
    <location>
        <position position="61"/>
    </location>
</feature>
<keyword evidence="9" id="KW-1185">Reference proteome</keyword>